<dbReference type="InterPro" id="IPR002918">
    <property type="entry name" value="Lipase_EstA/Esterase_EstB"/>
</dbReference>
<evidence type="ECO:0000313" key="2">
    <source>
        <dbReference type="EMBL" id="CEF61878.1"/>
    </source>
</evidence>
<dbReference type="OrthoDB" id="5786192at2759"/>
<dbReference type="AlphaFoldDB" id="A0A090MTZ5"/>
<feature type="transmembrane region" description="Helical" evidence="1">
    <location>
        <begin position="6"/>
        <end position="24"/>
    </location>
</feature>
<dbReference type="CTD" id="36374243"/>
<evidence type="ECO:0000256" key="1">
    <source>
        <dbReference type="SAM" id="Phobius"/>
    </source>
</evidence>
<proteinExistence type="predicted"/>
<dbReference type="RefSeq" id="XP_024501080.1">
    <property type="nucleotide sequence ID" value="XM_024646954.1"/>
</dbReference>
<keyword evidence="3" id="KW-1185">Reference proteome</keyword>
<accession>A0A090MTZ5</accession>
<dbReference type="GeneID" id="36374243"/>
<keyword evidence="1" id="KW-0812">Transmembrane</keyword>
<evidence type="ECO:0000313" key="5">
    <source>
        <dbReference type="WormBase" id="SRAE_1000015400"/>
    </source>
</evidence>
<dbReference type="PANTHER" id="PTHR32015:SF1">
    <property type="entry name" value="LIPASE"/>
    <property type="match status" value="1"/>
</dbReference>
<keyword evidence="1" id="KW-0472">Membrane</keyword>
<sequence>MFKQIIPVFLLVNIGLFQLLVGPISMDFKLWLNKNGYSDDDFESKDFENIGSFGGKEYFSYTVKKIPVIFIHGNSDGALNNGTPYGSGWNSHLKIFLDNGYTKAELYGITWGDRNVNNALKKTFSCNFVKKIRRFILAVLEYTKCKYVNIVSHSIGVTLTRKAIKGGIINENNDVCDIGEYLGNKVNTFIAISGANYGLCFCINPFFYETPSCNKKNGFWPGDGQYSNECINANNYTYQSIEYSKLLQELNDDKKPEGKFVVTIFSTGDELIGNRNKVFGRYTSSLPSASTQYISHLWNHTETKDKSQFYVFREIMKNDFKINLINGRF</sequence>
<dbReference type="EMBL" id="LN609528">
    <property type="protein sequence ID" value="CEF61878.1"/>
    <property type="molecule type" value="Genomic_DNA"/>
</dbReference>
<dbReference type="GO" id="GO:0016042">
    <property type="term" value="P:lipid catabolic process"/>
    <property type="evidence" value="ECO:0007669"/>
    <property type="project" value="InterPro"/>
</dbReference>
<protein>
    <submittedName>
        <fullName evidence="2 4">Lipase EstA/Esterase EstB family-containing protein</fullName>
    </submittedName>
</protein>
<dbReference type="SUPFAM" id="SSF53474">
    <property type="entry name" value="alpha/beta-Hydrolases"/>
    <property type="match status" value="1"/>
</dbReference>
<organism evidence="2">
    <name type="scientific">Strongyloides ratti</name>
    <name type="common">Parasitic roundworm</name>
    <dbReference type="NCBI Taxonomy" id="34506"/>
    <lineage>
        <taxon>Eukaryota</taxon>
        <taxon>Metazoa</taxon>
        <taxon>Ecdysozoa</taxon>
        <taxon>Nematoda</taxon>
        <taxon>Chromadorea</taxon>
        <taxon>Rhabditida</taxon>
        <taxon>Tylenchina</taxon>
        <taxon>Panagrolaimomorpha</taxon>
        <taxon>Strongyloidoidea</taxon>
        <taxon>Strongyloididae</taxon>
        <taxon>Strongyloides</taxon>
    </lineage>
</organism>
<reference evidence="2 3" key="1">
    <citation type="submission" date="2014-09" db="EMBL/GenBank/DDBJ databases">
        <authorList>
            <person name="Martin A.A."/>
        </authorList>
    </citation>
    <scope>NUCLEOTIDE SEQUENCE</scope>
    <source>
        <strain evidence="3">ED321</strain>
        <strain evidence="2">ED321 Heterogonic</strain>
    </source>
</reference>
<dbReference type="OMA" id="RTHNCND"/>
<dbReference type="Gene3D" id="3.40.50.1820">
    <property type="entry name" value="alpha/beta hydrolase"/>
    <property type="match status" value="1"/>
</dbReference>
<evidence type="ECO:0000313" key="3">
    <source>
        <dbReference type="Proteomes" id="UP000035682"/>
    </source>
</evidence>
<reference evidence="4" key="2">
    <citation type="submission" date="2020-12" db="UniProtKB">
        <authorList>
            <consortium name="WormBaseParasite"/>
        </authorList>
    </citation>
    <scope>IDENTIFICATION</scope>
</reference>
<dbReference type="Proteomes" id="UP000035682">
    <property type="component" value="Unplaced"/>
</dbReference>
<dbReference type="WBParaSite" id="SRAE_1000015400.1">
    <property type="protein sequence ID" value="SRAE_1000015400.1"/>
    <property type="gene ID" value="WBGene00256748"/>
</dbReference>
<dbReference type="GO" id="GO:0016298">
    <property type="term" value="F:lipase activity"/>
    <property type="evidence" value="ECO:0007669"/>
    <property type="project" value="TreeGrafter"/>
</dbReference>
<name>A0A090MTZ5_STRRB</name>
<keyword evidence="1" id="KW-1133">Transmembrane helix</keyword>
<evidence type="ECO:0000313" key="4">
    <source>
        <dbReference type="WBParaSite" id="SRAE_1000015400.1"/>
    </source>
</evidence>
<dbReference type="InterPro" id="IPR029058">
    <property type="entry name" value="AB_hydrolase_fold"/>
</dbReference>
<dbReference type="PANTHER" id="PTHR32015">
    <property type="entry name" value="FASTING INDUCED LIPASE"/>
    <property type="match status" value="1"/>
</dbReference>
<dbReference type="Pfam" id="PF01674">
    <property type="entry name" value="Lipase_2"/>
    <property type="match status" value="1"/>
</dbReference>
<dbReference type="WormBase" id="SRAE_1000015400">
    <property type="protein sequence ID" value="SRP11317"/>
    <property type="gene ID" value="WBGene00256748"/>
</dbReference>
<gene>
    <name evidence="2 4 5" type="ORF">SRAE_1000015400</name>
</gene>